<name>A0AAV4WG52_CAEEX</name>
<keyword evidence="2" id="KW-1185">Reference proteome</keyword>
<comment type="caution">
    <text evidence="1">The sequence shown here is derived from an EMBL/GenBank/DDBJ whole genome shotgun (WGS) entry which is preliminary data.</text>
</comment>
<evidence type="ECO:0000313" key="1">
    <source>
        <dbReference type="EMBL" id="GIY80794.1"/>
    </source>
</evidence>
<dbReference type="AlphaFoldDB" id="A0AAV4WG52"/>
<evidence type="ECO:0000313" key="2">
    <source>
        <dbReference type="Proteomes" id="UP001054945"/>
    </source>
</evidence>
<protein>
    <submittedName>
        <fullName evidence="1">Uncharacterized protein</fullName>
    </submittedName>
</protein>
<dbReference type="Proteomes" id="UP001054945">
    <property type="component" value="Unassembled WGS sequence"/>
</dbReference>
<proteinExistence type="predicted"/>
<reference evidence="1 2" key="1">
    <citation type="submission" date="2021-06" db="EMBL/GenBank/DDBJ databases">
        <title>Caerostris extrusa draft genome.</title>
        <authorList>
            <person name="Kono N."/>
            <person name="Arakawa K."/>
        </authorList>
    </citation>
    <scope>NUCLEOTIDE SEQUENCE [LARGE SCALE GENOMIC DNA]</scope>
</reference>
<organism evidence="1 2">
    <name type="scientific">Caerostris extrusa</name>
    <name type="common">Bark spider</name>
    <name type="synonym">Caerostris bankana</name>
    <dbReference type="NCBI Taxonomy" id="172846"/>
    <lineage>
        <taxon>Eukaryota</taxon>
        <taxon>Metazoa</taxon>
        <taxon>Ecdysozoa</taxon>
        <taxon>Arthropoda</taxon>
        <taxon>Chelicerata</taxon>
        <taxon>Arachnida</taxon>
        <taxon>Araneae</taxon>
        <taxon>Araneomorphae</taxon>
        <taxon>Entelegynae</taxon>
        <taxon>Araneoidea</taxon>
        <taxon>Araneidae</taxon>
        <taxon>Caerostris</taxon>
    </lineage>
</organism>
<dbReference type="EMBL" id="BPLR01016052">
    <property type="protein sequence ID" value="GIY80794.1"/>
    <property type="molecule type" value="Genomic_DNA"/>
</dbReference>
<gene>
    <name evidence="1" type="ORF">CEXT_289541</name>
</gene>
<accession>A0AAV4WG52</accession>
<sequence>MSKCCSPLTGEAIPGNCCGPDRRRKTGEAPAPRRNSGGEEVWRIRALRFYDIQGSTCWMSPELVIPKPSGRIYCFEETKKEVSLATLKEHYRPCSSECCARESFKSLRSEIRYLIDSVWRHAFPLTFRYAGVVSGEKQEMGKANE</sequence>